<sequence>MIQRFLLRDLEMALEDAPAVVMLGPRQVGKTTLAHQLTGQPPPVYLDLESEGDRARLQEPELYLEPLEGSLVVLDEIQRMPDLFQSLRGLIDRGRGRGRRTGRFLLLGSASLDLLRQSSESLAGRITQLELTPITGLEAGVEHLDSLWVRGGFPDSLLARDERASTRWRQSFIRTYLERDIPQLGPRIPAETLRRFWTMLAHQQGAVLNAAPIARALGVTGKTVASYLDLMVDLLLLRRLQPWHRNVGKRLVKSPKVYVRDSGLVHSLLGIPDLDGLLGHPIAGMTWEGLVIESLIACVPRDWEPAFYRTSAGAEIDLVLVPPGAAPWAIEVKRSASPRLERGFHSACDDIAPAQRFVVYPGRERFPLPGGAEAIDLVTLCGILRAQAAGGH</sequence>
<dbReference type="STRING" id="1855912.LuPra_00373"/>
<dbReference type="RefSeq" id="WP_110169187.1">
    <property type="nucleotide sequence ID" value="NZ_CP015136.1"/>
</dbReference>
<protein>
    <recommendedName>
        <fullName evidence="5">AAA+ ATPase domain-containing protein</fullName>
    </recommendedName>
</protein>
<organism evidence="3 4">
    <name type="scientific">Luteitalea pratensis</name>
    <dbReference type="NCBI Taxonomy" id="1855912"/>
    <lineage>
        <taxon>Bacteria</taxon>
        <taxon>Pseudomonadati</taxon>
        <taxon>Acidobacteriota</taxon>
        <taxon>Vicinamibacteria</taxon>
        <taxon>Vicinamibacterales</taxon>
        <taxon>Vicinamibacteraceae</taxon>
        <taxon>Luteitalea</taxon>
    </lineage>
</organism>
<dbReference type="SUPFAM" id="SSF52540">
    <property type="entry name" value="P-loop containing nucleoside triphosphate hydrolases"/>
    <property type="match status" value="1"/>
</dbReference>
<dbReference type="PANTHER" id="PTHR43566:SF2">
    <property type="entry name" value="DUF4143 DOMAIN-CONTAINING PROTEIN"/>
    <property type="match status" value="1"/>
</dbReference>
<evidence type="ECO:0000259" key="1">
    <source>
        <dbReference type="Pfam" id="PF13173"/>
    </source>
</evidence>
<dbReference type="Pfam" id="PF13173">
    <property type="entry name" value="AAA_14"/>
    <property type="match status" value="1"/>
</dbReference>
<evidence type="ECO:0008006" key="5">
    <source>
        <dbReference type="Google" id="ProtNLM"/>
    </source>
</evidence>
<feature type="domain" description="DUF4143" evidence="2">
    <location>
        <begin position="178"/>
        <end position="335"/>
    </location>
</feature>
<name>A0A143PFL0_LUTPR</name>
<proteinExistence type="predicted"/>
<dbReference type="Pfam" id="PF13635">
    <property type="entry name" value="DUF4143"/>
    <property type="match status" value="1"/>
</dbReference>
<gene>
    <name evidence="3" type="ORF">LuPra_00373</name>
</gene>
<reference evidence="3 4" key="1">
    <citation type="journal article" date="2016" name="Genome Announc.">
        <title>First Complete Genome Sequence of a Subdivision 6 Acidobacterium Strain.</title>
        <authorList>
            <person name="Huang S."/>
            <person name="Vieira S."/>
            <person name="Bunk B."/>
            <person name="Riedel T."/>
            <person name="Sproer C."/>
            <person name="Overmann J."/>
        </authorList>
    </citation>
    <scope>NUCLEOTIDE SEQUENCE [LARGE SCALE GENOMIC DNA]</scope>
    <source>
        <strain evidence="4">DSM 100886 HEG_-6_39</strain>
    </source>
</reference>
<dbReference type="AlphaFoldDB" id="A0A143PFL0"/>
<dbReference type="Proteomes" id="UP000076079">
    <property type="component" value="Chromosome"/>
</dbReference>
<keyword evidence="4" id="KW-1185">Reference proteome</keyword>
<dbReference type="PATRIC" id="fig|1813736.3.peg.389"/>
<evidence type="ECO:0000313" key="4">
    <source>
        <dbReference type="Proteomes" id="UP000076079"/>
    </source>
</evidence>
<feature type="domain" description="AAA" evidence="1">
    <location>
        <begin position="18"/>
        <end position="135"/>
    </location>
</feature>
<dbReference type="Gene3D" id="3.40.50.300">
    <property type="entry name" value="P-loop containing nucleotide triphosphate hydrolases"/>
    <property type="match status" value="1"/>
</dbReference>
<evidence type="ECO:0000313" key="3">
    <source>
        <dbReference type="EMBL" id="AMY07206.1"/>
    </source>
</evidence>
<accession>A0A143PFL0</accession>
<dbReference type="InterPro" id="IPR025420">
    <property type="entry name" value="DUF4143"/>
</dbReference>
<evidence type="ECO:0000259" key="2">
    <source>
        <dbReference type="Pfam" id="PF13635"/>
    </source>
</evidence>
<dbReference type="InterPro" id="IPR041682">
    <property type="entry name" value="AAA_14"/>
</dbReference>
<dbReference type="OrthoDB" id="9801684at2"/>
<dbReference type="PANTHER" id="PTHR43566">
    <property type="entry name" value="CONSERVED PROTEIN"/>
    <property type="match status" value="1"/>
</dbReference>
<reference evidence="4" key="2">
    <citation type="submission" date="2016-04" db="EMBL/GenBank/DDBJ databases">
        <title>First Complete Genome Sequence of a Subdivision 6 Acidobacterium.</title>
        <authorList>
            <person name="Huang S."/>
            <person name="Vieira S."/>
            <person name="Bunk B."/>
            <person name="Riedel T."/>
            <person name="Sproeer C."/>
            <person name="Overmann J."/>
        </authorList>
    </citation>
    <scope>NUCLEOTIDE SEQUENCE [LARGE SCALE GENOMIC DNA]</scope>
    <source>
        <strain evidence="4">DSM 100886 HEG_-6_39</strain>
    </source>
</reference>
<dbReference type="KEGG" id="abac:LuPra_00373"/>
<dbReference type="InterPro" id="IPR027417">
    <property type="entry name" value="P-loop_NTPase"/>
</dbReference>
<dbReference type="EMBL" id="CP015136">
    <property type="protein sequence ID" value="AMY07206.1"/>
    <property type="molecule type" value="Genomic_DNA"/>
</dbReference>